<feature type="compositionally biased region" description="Basic and acidic residues" evidence="1">
    <location>
        <begin position="103"/>
        <end position="127"/>
    </location>
</feature>
<protein>
    <submittedName>
        <fullName evidence="2">Uncharacterized protein</fullName>
    </submittedName>
</protein>
<accession>A0A0L6UNA6</accession>
<evidence type="ECO:0000256" key="1">
    <source>
        <dbReference type="SAM" id="MobiDB-lite"/>
    </source>
</evidence>
<dbReference type="Proteomes" id="UP000037035">
    <property type="component" value="Unassembled WGS sequence"/>
</dbReference>
<evidence type="ECO:0000313" key="2">
    <source>
        <dbReference type="EMBL" id="KNZ49747.1"/>
    </source>
</evidence>
<proteinExistence type="predicted"/>
<feature type="compositionally biased region" description="Basic residues" evidence="1">
    <location>
        <begin position="134"/>
        <end position="147"/>
    </location>
</feature>
<dbReference type="VEuPathDB" id="FungiDB:VP01_4819g2"/>
<feature type="region of interest" description="Disordered" evidence="1">
    <location>
        <begin position="94"/>
        <end position="169"/>
    </location>
</feature>
<name>A0A0L6UNA6_9BASI</name>
<reference evidence="2 3" key="1">
    <citation type="submission" date="2015-08" db="EMBL/GenBank/DDBJ databases">
        <title>Next Generation Sequencing and Analysis of the Genome of Puccinia sorghi L Schw, the Causal Agent of Maize Common Rust.</title>
        <authorList>
            <person name="Rochi L."/>
            <person name="Burguener G."/>
            <person name="Darino M."/>
            <person name="Turjanski A."/>
            <person name="Kreff E."/>
            <person name="Dieguez M.J."/>
            <person name="Sacco F."/>
        </authorList>
    </citation>
    <scope>NUCLEOTIDE SEQUENCE [LARGE SCALE GENOMIC DNA]</scope>
    <source>
        <strain evidence="2 3">RO10H11247</strain>
    </source>
</reference>
<keyword evidence="3" id="KW-1185">Reference proteome</keyword>
<sequence>MIKGLTLIKKGIKTSLDFSITIFFFGGKSSGRPTSASTRKLRIDPSGGPFISEGIVVNAVLNDYLGRTLGCFGGWVTLGLDLNWSQHGFKPKKANEAWNQGQREGRDGSCKLEEDESVKRSNREARKYSLPRQPLKKRGAARVRRGRRCEGASRRGGNSGRWTRDSKISPLPIRDHSPWSFSLSADGAQKFNRMRRLEEKGNKILTERNRIESRWPRAEFRDDRRICAAPWSAGFVVLFSVLMRRIEEFRSGLSQGRKRVPVTNFKPGWHGIQKKGMRDTCRINVVSCGLRTADCGLQAAGCAPPKKKKKKNVHIYTCNL</sequence>
<dbReference type="EMBL" id="LAVV01009964">
    <property type="protein sequence ID" value="KNZ49747.1"/>
    <property type="molecule type" value="Genomic_DNA"/>
</dbReference>
<evidence type="ECO:0000313" key="3">
    <source>
        <dbReference type="Proteomes" id="UP000037035"/>
    </source>
</evidence>
<comment type="caution">
    <text evidence="2">The sequence shown here is derived from an EMBL/GenBank/DDBJ whole genome shotgun (WGS) entry which is preliminary data.</text>
</comment>
<dbReference type="AlphaFoldDB" id="A0A0L6UNA6"/>
<organism evidence="2 3">
    <name type="scientific">Puccinia sorghi</name>
    <dbReference type="NCBI Taxonomy" id="27349"/>
    <lineage>
        <taxon>Eukaryota</taxon>
        <taxon>Fungi</taxon>
        <taxon>Dikarya</taxon>
        <taxon>Basidiomycota</taxon>
        <taxon>Pucciniomycotina</taxon>
        <taxon>Pucciniomycetes</taxon>
        <taxon>Pucciniales</taxon>
        <taxon>Pucciniaceae</taxon>
        <taxon>Puccinia</taxon>
    </lineage>
</organism>
<gene>
    <name evidence="2" type="ORF">VP01_4819g2</name>
</gene>